<comment type="caution">
    <text evidence="2">The sequence shown here is derived from an EMBL/GenBank/DDBJ whole genome shotgun (WGS) entry which is preliminary data.</text>
</comment>
<dbReference type="GeneID" id="36528858"/>
<keyword evidence="1" id="KW-1133">Transmembrane helix</keyword>
<organism evidence="2 3">
    <name type="scientific">Aspergillus novofumigatus (strain IBT 16806)</name>
    <dbReference type="NCBI Taxonomy" id="1392255"/>
    <lineage>
        <taxon>Eukaryota</taxon>
        <taxon>Fungi</taxon>
        <taxon>Dikarya</taxon>
        <taxon>Ascomycota</taxon>
        <taxon>Pezizomycotina</taxon>
        <taxon>Eurotiomycetes</taxon>
        <taxon>Eurotiomycetidae</taxon>
        <taxon>Eurotiales</taxon>
        <taxon>Aspergillaceae</taxon>
        <taxon>Aspergillus</taxon>
        <taxon>Aspergillus subgen. Fumigati</taxon>
    </lineage>
</organism>
<dbReference type="EMBL" id="MSZS01000007">
    <property type="protein sequence ID" value="PKX90868.1"/>
    <property type="molecule type" value="Genomic_DNA"/>
</dbReference>
<dbReference type="VEuPathDB" id="FungiDB:P174DRAFT_276051"/>
<keyword evidence="1" id="KW-0812">Transmembrane</keyword>
<dbReference type="AlphaFoldDB" id="A0A2I1BZS1"/>
<accession>A0A2I1BZS1</accession>
<dbReference type="Proteomes" id="UP000234474">
    <property type="component" value="Unassembled WGS sequence"/>
</dbReference>
<evidence type="ECO:0000256" key="1">
    <source>
        <dbReference type="SAM" id="Phobius"/>
    </source>
</evidence>
<evidence type="ECO:0000313" key="2">
    <source>
        <dbReference type="EMBL" id="PKX90868.1"/>
    </source>
</evidence>
<evidence type="ECO:0000313" key="3">
    <source>
        <dbReference type="Proteomes" id="UP000234474"/>
    </source>
</evidence>
<dbReference type="RefSeq" id="XP_024679463.1">
    <property type="nucleotide sequence ID" value="XM_024821532.1"/>
</dbReference>
<proteinExistence type="predicted"/>
<sequence length="70" mass="8172">MHAIELSPLTSRLPLWIDIFAMLCGCYLLPCSTVWLSLVFSFYYFAPRLPPSYCDYFPSTTPLNHHFLPR</sequence>
<protein>
    <submittedName>
        <fullName evidence="2">Uncharacterized protein</fullName>
    </submittedName>
</protein>
<keyword evidence="1" id="KW-0472">Membrane</keyword>
<gene>
    <name evidence="2" type="ORF">P174DRAFT_276051</name>
</gene>
<keyword evidence="3" id="KW-1185">Reference proteome</keyword>
<reference evidence="3" key="1">
    <citation type="journal article" date="2018" name="Proc. Natl. Acad. Sci. U.S.A.">
        <title>Linking secondary metabolites to gene clusters through genome sequencing of six diverse Aspergillus species.</title>
        <authorList>
            <person name="Kaerboelling I."/>
            <person name="Vesth T.C."/>
            <person name="Frisvad J.C."/>
            <person name="Nybo J.L."/>
            <person name="Theobald S."/>
            <person name="Kuo A."/>
            <person name="Bowyer P."/>
            <person name="Matsuda Y."/>
            <person name="Mondo S."/>
            <person name="Lyhne E.K."/>
            <person name="Kogle M.E."/>
            <person name="Clum A."/>
            <person name="Lipzen A."/>
            <person name="Salamov A."/>
            <person name="Ngan C.Y."/>
            <person name="Daum C."/>
            <person name="Chiniquy J."/>
            <person name="Barry K."/>
            <person name="LaButti K."/>
            <person name="Haridas S."/>
            <person name="Simmons B.A."/>
            <person name="Magnuson J.K."/>
            <person name="Mortensen U.H."/>
            <person name="Larsen T.O."/>
            <person name="Grigoriev I.V."/>
            <person name="Baker S.E."/>
            <person name="Andersen M.R."/>
        </authorList>
    </citation>
    <scope>NUCLEOTIDE SEQUENCE [LARGE SCALE GENOMIC DNA]</scope>
    <source>
        <strain evidence="3">IBT 16806</strain>
    </source>
</reference>
<feature type="transmembrane region" description="Helical" evidence="1">
    <location>
        <begin position="20"/>
        <end position="46"/>
    </location>
</feature>
<name>A0A2I1BZS1_ASPN1</name>